<reference evidence="1" key="1">
    <citation type="submission" date="2020-02" db="EMBL/GenBank/DDBJ databases">
        <title>Synteny-based analysis reveals conserved mechanism for high triclosan tolerance in Pseudomonas, as well as instances of horizontal transfer.</title>
        <authorList>
            <person name="Mcfarland A.G."/>
            <person name="Bertucci H.K."/>
            <person name="Litmann E."/>
            <person name="Shen J."/>
            <person name="Huttenhower C."/>
            <person name="Hartmann E.M."/>
        </authorList>
    </citation>
    <scope>NUCLEOTIDE SEQUENCE</scope>
    <source>
        <strain evidence="1">109A1</strain>
    </source>
</reference>
<gene>
    <name evidence="1" type="ORF">G7024_16105</name>
</gene>
<sequence>MKLQYARLLSGTATRPVQRTPQFPIPVEFDFDAPERCARRVFALMGHAAGGVPIQGCRLRINRERRTAHLIGAGVHVLYRDATLPMVTVSEAKDMVRRKVEEAFDLGTIAPFISPLSTTGANHEVL</sequence>
<accession>A0AA40RTV1</accession>
<evidence type="ECO:0000313" key="1">
    <source>
        <dbReference type="EMBL" id="MBA1305915.1"/>
    </source>
</evidence>
<dbReference type="EMBL" id="JAAMRD010000014">
    <property type="protein sequence ID" value="MBA1305915.1"/>
    <property type="molecule type" value="Genomic_DNA"/>
</dbReference>
<dbReference type="AlphaFoldDB" id="A0AA40RTV1"/>
<dbReference type="RefSeq" id="WP_052813535.1">
    <property type="nucleotide sequence ID" value="NZ_JAAMRD010000014.1"/>
</dbReference>
<protein>
    <submittedName>
        <fullName evidence="1">Uncharacterized protein</fullName>
    </submittedName>
</protein>
<dbReference type="Proteomes" id="UP001138621">
    <property type="component" value="Unassembled WGS sequence"/>
</dbReference>
<proteinExistence type="predicted"/>
<name>A0AA40RTV1_STUST</name>
<organism evidence="1 2">
    <name type="scientific">Stutzerimonas stutzeri</name>
    <name type="common">Pseudomonas stutzeri</name>
    <dbReference type="NCBI Taxonomy" id="316"/>
    <lineage>
        <taxon>Bacteria</taxon>
        <taxon>Pseudomonadati</taxon>
        <taxon>Pseudomonadota</taxon>
        <taxon>Gammaproteobacteria</taxon>
        <taxon>Pseudomonadales</taxon>
        <taxon>Pseudomonadaceae</taxon>
        <taxon>Stutzerimonas</taxon>
    </lineage>
</organism>
<comment type="caution">
    <text evidence="1">The sequence shown here is derived from an EMBL/GenBank/DDBJ whole genome shotgun (WGS) entry which is preliminary data.</text>
</comment>
<evidence type="ECO:0000313" key="2">
    <source>
        <dbReference type="Proteomes" id="UP001138621"/>
    </source>
</evidence>